<dbReference type="GO" id="GO:0035371">
    <property type="term" value="C:microtubule plus-end"/>
    <property type="evidence" value="ECO:0007669"/>
    <property type="project" value="TreeGrafter"/>
</dbReference>
<dbReference type="GO" id="GO:1904825">
    <property type="term" value="P:protein localization to microtubule plus-end"/>
    <property type="evidence" value="ECO:0007669"/>
    <property type="project" value="TreeGrafter"/>
</dbReference>
<reference evidence="8 9" key="1">
    <citation type="submission" date="2018-10" db="EMBL/GenBank/DDBJ databases">
        <authorList>
            <consortium name="Pathogen Informatics"/>
        </authorList>
    </citation>
    <scope>NUCLEOTIDE SEQUENCE [LARGE SCALE GENOMIC DNA]</scope>
</reference>
<dbReference type="GO" id="GO:0005884">
    <property type="term" value="C:actin filament"/>
    <property type="evidence" value="ECO:0007669"/>
    <property type="project" value="TreeGrafter"/>
</dbReference>
<feature type="region of interest" description="Disordered" evidence="5">
    <location>
        <begin position="512"/>
        <end position="536"/>
    </location>
</feature>
<dbReference type="OrthoDB" id="206130at2759"/>
<dbReference type="Gene3D" id="1.10.418.10">
    <property type="entry name" value="Calponin-like domain"/>
    <property type="match status" value="1"/>
</dbReference>
<dbReference type="SUPFAM" id="SSF143575">
    <property type="entry name" value="GAS2 domain-like"/>
    <property type="match status" value="1"/>
</dbReference>
<feature type="region of interest" description="Disordered" evidence="5">
    <location>
        <begin position="959"/>
        <end position="978"/>
    </location>
</feature>
<accession>A0A158QVJ8</accession>
<dbReference type="InterPro" id="IPR001715">
    <property type="entry name" value="CH_dom"/>
</dbReference>
<feature type="compositionally biased region" description="Polar residues" evidence="5">
    <location>
        <begin position="527"/>
        <end position="536"/>
    </location>
</feature>
<evidence type="ECO:0000259" key="7">
    <source>
        <dbReference type="PROSITE" id="PS51460"/>
    </source>
</evidence>
<dbReference type="PROSITE" id="PS50021">
    <property type="entry name" value="CH"/>
    <property type="match status" value="1"/>
</dbReference>
<comment type="similarity">
    <text evidence="4">Belongs to the GAS2 family.</text>
</comment>
<feature type="domain" description="GAR" evidence="7">
    <location>
        <begin position="433"/>
        <end position="505"/>
    </location>
</feature>
<proteinExistence type="inferred from homology"/>
<dbReference type="PANTHER" id="PTHR46756">
    <property type="entry name" value="TRANSGELIN"/>
    <property type="match status" value="1"/>
</dbReference>
<evidence type="ECO:0008006" key="10">
    <source>
        <dbReference type="Google" id="ProtNLM"/>
    </source>
</evidence>
<gene>
    <name evidence="8" type="ORF">MCOS_LOCUS8053</name>
</gene>
<feature type="region of interest" description="Disordered" evidence="5">
    <location>
        <begin position="706"/>
        <end position="799"/>
    </location>
</feature>
<feature type="compositionally biased region" description="Polar residues" evidence="5">
    <location>
        <begin position="755"/>
        <end position="779"/>
    </location>
</feature>
<dbReference type="GO" id="GO:0001725">
    <property type="term" value="C:stress fiber"/>
    <property type="evidence" value="ECO:0007669"/>
    <property type="project" value="TreeGrafter"/>
</dbReference>
<dbReference type="SMART" id="SM00243">
    <property type="entry name" value="GAS2"/>
    <property type="match status" value="1"/>
</dbReference>
<dbReference type="GO" id="GO:0001578">
    <property type="term" value="P:microtubule bundle formation"/>
    <property type="evidence" value="ECO:0007669"/>
    <property type="project" value="TreeGrafter"/>
</dbReference>
<dbReference type="InterPro" id="IPR036534">
    <property type="entry name" value="GAR_dom_sf"/>
</dbReference>
<dbReference type="Gene3D" id="3.30.920.20">
    <property type="entry name" value="Gas2-like domain"/>
    <property type="match status" value="1"/>
</dbReference>
<dbReference type="SUPFAM" id="SSF47576">
    <property type="entry name" value="Calponin-homology domain, CH-domain"/>
    <property type="match status" value="1"/>
</dbReference>
<evidence type="ECO:0000313" key="9">
    <source>
        <dbReference type="Proteomes" id="UP000267029"/>
    </source>
</evidence>
<evidence type="ECO:0000256" key="3">
    <source>
        <dbReference type="ARBA" id="ARBA00023212"/>
    </source>
</evidence>
<evidence type="ECO:0000259" key="6">
    <source>
        <dbReference type="PROSITE" id="PS50021"/>
    </source>
</evidence>
<dbReference type="GO" id="GO:0031110">
    <property type="term" value="P:regulation of microtubule polymerization or depolymerization"/>
    <property type="evidence" value="ECO:0007669"/>
    <property type="project" value="TreeGrafter"/>
</dbReference>
<dbReference type="STRING" id="53468.A0A158QVJ8"/>
<dbReference type="GO" id="GO:0008093">
    <property type="term" value="F:cytoskeletal anchor activity"/>
    <property type="evidence" value="ECO:0007669"/>
    <property type="project" value="TreeGrafter"/>
</dbReference>
<dbReference type="Pfam" id="PF02187">
    <property type="entry name" value="GAS2"/>
    <property type="match status" value="1"/>
</dbReference>
<dbReference type="AlphaFoldDB" id="A0A158QVJ8"/>
<feature type="domain" description="Calponin-homology (CH)" evidence="6">
    <location>
        <begin position="153"/>
        <end position="299"/>
    </location>
</feature>
<dbReference type="PROSITE" id="PS51460">
    <property type="entry name" value="GAR"/>
    <property type="match status" value="1"/>
</dbReference>
<feature type="region of interest" description="Disordered" evidence="5">
    <location>
        <begin position="815"/>
        <end position="953"/>
    </location>
</feature>
<keyword evidence="2" id="KW-0963">Cytoplasm</keyword>
<organism evidence="8 9">
    <name type="scientific">Mesocestoides corti</name>
    <name type="common">Flatworm</name>
    <dbReference type="NCBI Taxonomy" id="53468"/>
    <lineage>
        <taxon>Eukaryota</taxon>
        <taxon>Metazoa</taxon>
        <taxon>Spiralia</taxon>
        <taxon>Lophotrochozoa</taxon>
        <taxon>Platyhelminthes</taxon>
        <taxon>Cestoda</taxon>
        <taxon>Eucestoda</taxon>
        <taxon>Cyclophyllidea</taxon>
        <taxon>Mesocestoididae</taxon>
        <taxon>Mesocestoides</taxon>
    </lineage>
</organism>
<dbReference type="PANTHER" id="PTHR46756:SF18">
    <property type="entry name" value="GAS2-LIKE PROTEIN PICKLED EGGS"/>
    <property type="match status" value="1"/>
</dbReference>
<dbReference type="EMBL" id="UXSR01005445">
    <property type="protein sequence ID" value="VDD82050.1"/>
    <property type="molecule type" value="Genomic_DNA"/>
</dbReference>
<protein>
    <recommendedName>
        <fullName evidence="10">GAR domain-containing protein</fullName>
    </recommendedName>
</protein>
<evidence type="ECO:0000256" key="2">
    <source>
        <dbReference type="ARBA" id="ARBA00022490"/>
    </source>
</evidence>
<evidence type="ECO:0000256" key="1">
    <source>
        <dbReference type="ARBA" id="ARBA00004245"/>
    </source>
</evidence>
<evidence type="ECO:0000256" key="5">
    <source>
        <dbReference type="SAM" id="MobiDB-lite"/>
    </source>
</evidence>
<dbReference type="SMART" id="SM00033">
    <property type="entry name" value="CH"/>
    <property type="match status" value="1"/>
</dbReference>
<evidence type="ECO:0000313" key="8">
    <source>
        <dbReference type="EMBL" id="VDD82050.1"/>
    </source>
</evidence>
<dbReference type="Pfam" id="PF00307">
    <property type="entry name" value="CH"/>
    <property type="match status" value="1"/>
</dbReference>
<name>A0A158QVJ8_MESCO</name>
<dbReference type="InterPro" id="IPR036872">
    <property type="entry name" value="CH_dom_sf"/>
</dbReference>
<dbReference type="GO" id="GO:0051764">
    <property type="term" value="P:actin crosslink formation"/>
    <property type="evidence" value="ECO:0007669"/>
    <property type="project" value="TreeGrafter"/>
</dbReference>
<evidence type="ECO:0000256" key="4">
    <source>
        <dbReference type="ARBA" id="ARBA00038441"/>
    </source>
</evidence>
<dbReference type="InterPro" id="IPR003108">
    <property type="entry name" value="GAR_dom"/>
</dbReference>
<sequence>MTRNGHLEMRACSLPPENSVASSGYLPPKSCILKHNDESGQLSLEKSENAEVTGSKPKASNCDYLGLADDVFQGCSDCDLCSPVSADAANVSNKHSLSNCSIAFTDEDSGCQLLDCTNVLRAGPKCRMGRAYSVSTLDSPSIQSFNNKDEFLAAMTEDLADWMSRLYPEIARDLDSDNFFDRISDGVLLCHHANELHRLLEREFWVNLESGERQLQGVQVGGIKPILPDNPPVFQARGLSVINLAGGSFWARDNVANFILWCRAMRLPDSILFETEDLVSRKNLRSVIVCLLELARLGGRVGMEVPEIIYLEKEIDGEIALEERAFVSDRGTDPLDLPDCSWVGDTAELKIKTSNVSAGTEEEFNTSECSTDSFSAKIAVPAKPTTNRSTRTAMLREKKVKLEMEEQRKPEAFRDDQSGEDKVKKPRYNRPVVDMRTLDEIVREKLAQCTCEQTFPMIRLSEGRYLFGDKSTQIFVRILRNHVMVRVGGGWDTLDHFLQKYDECRKVQKPSNVFGAERRSNSKKTHPNSTDSSILDISNPTNILRAVSTDASRMTTSGEASCHLLGEGNLQVTKKGREVVYTRAAVPPYEPSKCSSNFHNPKEVGRCTNSSKIDLDISGGIAEKALSPSSSIEEFVPSTMITEKSKTIFIPQSSPKRSIETMISMKENQKEALFTQNSGRAKTGLISPASSIEDLQSIPVIDQVVSRSDGGSSFSRVKPTPGKKAADVKSDQTLSSPNFKRGSGPSNKRIFNPSGPVNANRQRATSTHNLSQSGTSPRSTLGKFSKSTASLSDSFSSTRPIKPIASQVDQRAALNAAKRAKSTSNLVSASPASNQDRQTTDSSKLNVFDRLSGSTSQRSNIPKLATPPATPIKKQKYQPEYTKAPTVRRRNSSATAKRVAQREERQTNQKTPMLATGKQETPQILAPVRSNPTPRRASVARMPAEGTRIPRPVKILTVTEGRSKSVGSNLHPKRGSVA</sequence>
<feature type="compositionally biased region" description="Polar residues" evidence="5">
    <location>
        <begin position="822"/>
        <end position="845"/>
    </location>
</feature>
<comment type="subcellular location">
    <subcellularLocation>
        <location evidence="1">Cytoplasm</location>
        <location evidence="1">Cytoskeleton</location>
    </subcellularLocation>
</comment>
<feature type="compositionally biased region" description="Polar residues" evidence="5">
    <location>
        <begin position="706"/>
        <end position="715"/>
    </location>
</feature>
<keyword evidence="3" id="KW-0206">Cytoskeleton</keyword>
<keyword evidence="9" id="KW-1185">Reference proteome</keyword>
<dbReference type="GO" id="GO:0005737">
    <property type="term" value="C:cytoplasm"/>
    <property type="evidence" value="ECO:0007669"/>
    <property type="project" value="TreeGrafter"/>
</dbReference>
<dbReference type="GO" id="GO:0051015">
    <property type="term" value="F:actin filament binding"/>
    <property type="evidence" value="ECO:0007669"/>
    <property type="project" value="TreeGrafter"/>
</dbReference>
<dbReference type="Proteomes" id="UP000267029">
    <property type="component" value="Unassembled WGS sequence"/>
</dbReference>
<dbReference type="GO" id="GO:0008017">
    <property type="term" value="F:microtubule binding"/>
    <property type="evidence" value="ECO:0007669"/>
    <property type="project" value="InterPro"/>
</dbReference>
<feature type="compositionally biased region" description="Low complexity" evidence="5">
    <location>
        <begin position="785"/>
        <end position="797"/>
    </location>
</feature>